<dbReference type="PANTHER" id="PTHR24177">
    <property type="entry name" value="CASKIN"/>
    <property type="match status" value="1"/>
</dbReference>
<accession>A0A2P5BTN0</accession>
<dbReference type="Proteomes" id="UP000237105">
    <property type="component" value="Unassembled WGS sequence"/>
</dbReference>
<dbReference type="GO" id="GO:0016020">
    <property type="term" value="C:membrane"/>
    <property type="evidence" value="ECO:0007669"/>
    <property type="project" value="TreeGrafter"/>
</dbReference>
<organism evidence="4 5">
    <name type="scientific">Parasponia andersonii</name>
    <name type="common">Sponia andersonii</name>
    <dbReference type="NCBI Taxonomy" id="3476"/>
    <lineage>
        <taxon>Eukaryota</taxon>
        <taxon>Viridiplantae</taxon>
        <taxon>Streptophyta</taxon>
        <taxon>Embryophyta</taxon>
        <taxon>Tracheophyta</taxon>
        <taxon>Spermatophyta</taxon>
        <taxon>Magnoliopsida</taxon>
        <taxon>eudicotyledons</taxon>
        <taxon>Gunneridae</taxon>
        <taxon>Pentapetalae</taxon>
        <taxon>rosids</taxon>
        <taxon>fabids</taxon>
        <taxon>Rosales</taxon>
        <taxon>Cannabaceae</taxon>
        <taxon>Parasponia</taxon>
    </lineage>
</organism>
<feature type="transmembrane region" description="Helical" evidence="2">
    <location>
        <begin position="614"/>
        <end position="633"/>
    </location>
</feature>
<dbReference type="SUPFAM" id="SSF48403">
    <property type="entry name" value="Ankyrin repeat"/>
    <property type="match status" value="2"/>
</dbReference>
<evidence type="ECO:0000313" key="4">
    <source>
        <dbReference type="EMBL" id="PON52162.1"/>
    </source>
</evidence>
<comment type="caution">
    <text evidence="4">The sequence shown here is derived from an EMBL/GenBank/DDBJ whole genome shotgun (WGS) entry which is preliminary data.</text>
</comment>
<dbReference type="STRING" id="3476.A0A2P5BTN0"/>
<dbReference type="Gene3D" id="1.25.40.20">
    <property type="entry name" value="Ankyrin repeat-containing domain"/>
    <property type="match status" value="2"/>
</dbReference>
<dbReference type="EMBL" id="JXTB01000224">
    <property type="protein sequence ID" value="PON52162.1"/>
    <property type="molecule type" value="Genomic_DNA"/>
</dbReference>
<evidence type="ECO:0000256" key="1">
    <source>
        <dbReference type="PROSITE-ProRule" id="PRU00023"/>
    </source>
</evidence>
<feature type="repeat" description="ANK" evidence="1">
    <location>
        <begin position="87"/>
        <end position="112"/>
    </location>
</feature>
<dbReference type="SMART" id="SM00248">
    <property type="entry name" value="ANK"/>
    <property type="match status" value="6"/>
</dbReference>
<evidence type="ECO:0000313" key="5">
    <source>
        <dbReference type="Proteomes" id="UP000237105"/>
    </source>
</evidence>
<feature type="transmembrane region" description="Helical" evidence="2">
    <location>
        <begin position="582"/>
        <end position="608"/>
    </location>
</feature>
<proteinExistence type="predicted"/>
<dbReference type="PROSITE" id="PS50088">
    <property type="entry name" value="ANK_REPEAT"/>
    <property type="match status" value="2"/>
</dbReference>
<keyword evidence="1" id="KW-0040">ANK repeat</keyword>
<reference evidence="5" key="1">
    <citation type="submission" date="2016-06" db="EMBL/GenBank/DDBJ databases">
        <title>Parallel loss of symbiosis genes in relatives of nitrogen-fixing non-legume Parasponia.</title>
        <authorList>
            <person name="Van Velzen R."/>
            <person name="Holmer R."/>
            <person name="Bu F."/>
            <person name="Rutten L."/>
            <person name="Van Zeijl A."/>
            <person name="Liu W."/>
            <person name="Santuari L."/>
            <person name="Cao Q."/>
            <person name="Sharma T."/>
            <person name="Shen D."/>
            <person name="Roswanjaya Y."/>
            <person name="Wardhani T."/>
            <person name="Kalhor M.S."/>
            <person name="Jansen J."/>
            <person name="Van den Hoogen J."/>
            <person name="Gungor B."/>
            <person name="Hartog M."/>
            <person name="Hontelez J."/>
            <person name="Verver J."/>
            <person name="Yang W.-C."/>
            <person name="Schijlen E."/>
            <person name="Repin R."/>
            <person name="Schilthuizen M."/>
            <person name="Schranz E."/>
            <person name="Heidstra R."/>
            <person name="Miyata K."/>
            <person name="Fedorova E."/>
            <person name="Kohlen W."/>
            <person name="Bisseling T."/>
            <person name="Smit S."/>
            <person name="Geurts R."/>
        </authorList>
    </citation>
    <scope>NUCLEOTIDE SEQUENCE [LARGE SCALE GENOMIC DNA]</scope>
    <source>
        <strain evidence="5">cv. WU1-14</strain>
    </source>
</reference>
<keyword evidence="2" id="KW-0472">Membrane</keyword>
<dbReference type="InterPro" id="IPR036770">
    <property type="entry name" value="Ankyrin_rpt-contain_sf"/>
</dbReference>
<gene>
    <name evidence="4" type="ORF">PanWU01x14_211520</name>
</gene>
<dbReference type="PROSITE" id="PS50297">
    <property type="entry name" value="ANK_REP_REGION"/>
    <property type="match status" value="2"/>
</dbReference>
<feature type="transmembrane region" description="Helical" evidence="2">
    <location>
        <begin position="502"/>
        <end position="521"/>
    </location>
</feature>
<keyword evidence="2" id="KW-1133">Transmembrane helix</keyword>
<dbReference type="Pfam" id="PF12796">
    <property type="entry name" value="Ank_2"/>
    <property type="match status" value="1"/>
</dbReference>
<keyword evidence="5" id="KW-1185">Reference proteome</keyword>
<dbReference type="Pfam" id="PF00023">
    <property type="entry name" value="Ank"/>
    <property type="match status" value="1"/>
</dbReference>
<feature type="transmembrane region" description="Helical" evidence="2">
    <location>
        <begin position="541"/>
        <end position="562"/>
    </location>
</feature>
<dbReference type="PANTHER" id="PTHR24177:SF344">
    <property type="entry name" value="PGG DOMAIN-CONTAINING PROTEIN"/>
    <property type="match status" value="1"/>
</dbReference>
<evidence type="ECO:0000259" key="3">
    <source>
        <dbReference type="Pfam" id="PF13962"/>
    </source>
</evidence>
<feature type="domain" description="PGG" evidence="3">
    <location>
        <begin position="494"/>
        <end position="605"/>
    </location>
</feature>
<sequence length="677" mass="76271">MTKPYRAAMKENWDSIKKFYEDHYEMVSFPMTVGGDTILHIAAHSGKTEFVKELINEISGLKSKGSSPQQGFPLFDELAPLRRQNEYGNTVLHEAASGGHLKMVELLLGHDAGSLEVKNNRGETPLFRAAAFGRTKVVRFLALKVQDMGRHRRRHDSTTILHIAVLGRYFETALELLQHDVSPDLVDDNGMTCFQLLANMPSAFSSGYSTGRLAKLLYYCLPEKDVEETDDLPQGAIREDLETGNERKPYQGANHPTAYLVYALCYWYLKVWPAIGSLWDIKKKQRNVQELIKILAKRDISWIGGDFGGAPPDEKIHLPVKERDDIEDADQNEEDEDQSYQARIAFEASYNSETPLIAAARNGILEIVETILEVYPQAIEHVNHKNENIFHVAARYRRVEILDLLQKSHVPISRLRRKITADGDSILHKAAYLGQNSLRDRPGEALRMQSEIQWFKRVQKIVPPYFVNHRNKDGFTAQTLFSRQHKDLVKRGQEWLMRTTQACTLVAVLIATVAFTCAYTVPGGSNSKTGHPLLLKKTPFIVFTTSDTLSLCFALTSVVVFLSIMTSKMQEQDFRRSLPLKLVLGLTTLFFAVASMMVAFAATLVLLIRQRLHWAAIPIYTIACCPVTIFLVLQFPLYLNIAWFTVQDLVQSFIASVPGRKCLNPSLCGIGGGCVHS</sequence>
<dbReference type="OrthoDB" id="1923662at2759"/>
<name>A0A2P5BTN0_PARAD</name>
<dbReference type="InterPro" id="IPR002110">
    <property type="entry name" value="Ankyrin_rpt"/>
</dbReference>
<dbReference type="InterPro" id="IPR026961">
    <property type="entry name" value="PGG_dom"/>
</dbReference>
<feature type="repeat" description="ANK" evidence="1">
    <location>
        <begin position="34"/>
        <end position="66"/>
    </location>
</feature>
<dbReference type="AlphaFoldDB" id="A0A2P5BTN0"/>
<evidence type="ECO:0000256" key="2">
    <source>
        <dbReference type="SAM" id="Phobius"/>
    </source>
</evidence>
<keyword evidence="2 4" id="KW-0812">Transmembrane</keyword>
<protein>
    <submittedName>
        <fullName evidence="4">Transmembrane protein</fullName>
    </submittedName>
</protein>
<dbReference type="Pfam" id="PF13962">
    <property type="entry name" value="PGG"/>
    <property type="match status" value="1"/>
</dbReference>